<sequence>MFTVVRQTDFTAAKGNALQACVASLRQLQLEDVPNFIVDPEGYMTAISRWLATQKLTFVKVNLDQDGTIPSDTSPFEPQCYVILRGKSPRGDFGHVVVAQVDATGRQFHPVMDPHPSNDNIDGPGQWAGAILPL</sequence>
<evidence type="ECO:0000313" key="2">
    <source>
        <dbReference type="Proteomes" id="UP000243217"/>
    </source>
</evidence>
<protein>
    <submittedName>
        <fullName evidence="1">Uncharacterized protein</fullName>
    </submittedName>
</protein>
<keyword evidence="2" id="KW-1185">Reference proteome</keyword>
<dbReference type="AlphaFoldDB" id="A0A1V9YYP9"/>
<comment type="caution">
    <text evidence="1">The sequence shown here is derived from an EMBL/GenBank/DDBJ whole genome shotgun (WGS) entry which is preliminary data.</text>
</comment>
<name>A0A1V9YYP9_9STRA</name>
<gene>
    <name evidence="1" type="ORF">THRCLA_22512</name>
</gene>
<dbReference type="EMBL" id="JNBS01002490">
    <property type="protein sequence ID" value="OQR90783.1"/>
    <property type="molecule type" value="Genomic_DNA"/>
</dbReference>
<evidence type="ECO:0000313" key="1">
    <source>
        <dbReference type="EMBL" id="OQR90783.1"/>
    </source>
</evidence>
<dbReference type="Proteomes" id="UP000243217">
    <property type="component" value="Unassembled WGS sequence"/>
</dbReference>
<reference evidence="1 2" key="1">
    <citation type="journal article" date="2014" name="Genome Biol. Evol.">
        <title>The secreted proteins of Achlya hypogyna and Thraustotheca clavata identify the ancestral oomycete secretome and reveal gene acquisitions by horizontal gene transfer.</title>
        <authorList>
            <person name="Misner I."/>
            <person name="Blouin N."/>
            <person name="Leonard G."/>
            <person name="Richards T.A."/>
            <person name="Lane C.E."/>
        </authorList>
    </citation>
    <scope>NUCLEOTIDE SEQUENCE [LARGE SCALE GENOMIC DNA]</scope>
    <source>
        <strain evidence="1 2">ATCC 34112</strain>
    </source>
</reference>
<accession>A0A1V9YYP9</accession>
<dbReference type="OrthoDB" id="433525at2759"/>
<proteinExistence type="predicted"/>
<organism evidence="1 2">
    <name type="scientific">Thraustotheca clavata</name>
    <dbReference type="NCBI Taxonomy" id="74557"/>
    <lineage>
        <taxon>Eukaryota</taxon>
        <taxon>Sar</taxon>
        <taxon>Stramenopiles</taxon>
        <taxon>Oomycota</taxon>
        <taxon>Saprolegniomycetes</taxon>
        <taxon>Saprolegniales</taxon>
        <taxon>Achlyaceae</taxon>
        <taxon>Thraustotheca</taxon>
    </lineage>
</organism>